<dbReference type="PANTHER" id="PTHR12473:SF8">
    <property type="entry name" value="UBIQUITIN CARBOXYL-TERMINAL HYDROLASE MINDY-4-RELATED"/>
    <property type="match status" value="1"/>
</dbReference>
<dbReference type="PANTHER" id="PTHR12473">
    <property type="entry name" value="UBIQUITIN CARBOXYL-TERMINAL HYDROLASE MINDY-4-RELATED"/>
    <property type="match status" value="1"/>
</dbReference>
<feature type="non-terminal residue" evidence="5">
    <location>
        <position position="1"/>
    </location>
</feature>
<name>A0A1B6JBP8_9HEMI</name>
<keyword evidence="2" id="KW-0378">Hydrolase</keyword>
<dbReference type="InterPro" id="IPR039785">
    <property type="entry name" value="MINY3/4"/>
</dbReference>
<reference evidence="5" key="1">
    <citation type="submission" date="2015-11" db="EMBL/GenBank/DDBJ databases">
        <title>De novo transcriptome assembly of four potential Pierce s Disease insect vectors from Arizona vineyards.</title>
        <authorList>
            <person name="Tassone E.E."/>
        </authorList>
    </citation>
    <scope>NUCLEOTIDE SEQUENCE</scope>
</reference>
<dbReference type="GO" id="GO:0004843">
    <property type="term" value="F:cysteine-type deubiquitinase activity"/>
    <property type="evidence" value="ECO:0007669"/>
    <property type="project" value="UniProtKB-UniRule"/>
</dbReference>
<feature type="region of interest" description="Disordered" evidence="3">
    <location>
        <begin position="21"/>
        <end position="43"/>
    </location>
</feature>
<evidence type="ECO:0000259" key="4">
    <source>
        <dbReference type="SMART" id="SM01174"/>
    </source>
</evidence>
<keyword evidence="2" id="KW-0788">Thiol protease</keyword>
<protein>
    <recommendedName>
        <fullName evidence="2">Ubiquitin carboxyl-terminal hydrolase MINDY</fullName>
        <ecNumber evidence="2">3.4.19.12</ecNumber>
    </recommendedName>
</protein>
<sequence length="454" mass="51117">QLTPGMTDLRAKALARLANATKKCKKMEEGSSPELSPDDVKDHHKQKFEILARALQVSVAKRSSDSRQVPNDRVMYARNQQRSAGRVPVVGGSPINEDMAVALRTIVFGTAVAPPRGEWLRTGIVFREPDKELAYGLKAPRNGTRGLLSALQAEIIKILLFEKRVENANSIELFLKPDGARQLEVLVKAMGEILWRIGEKSKVIMCLPQDLILVPHSVNFFQDSLTEKLHLFEITSLEDLQIFIKRYIHVFLEETGPGTLLLLYSAVATRGTENTQRDLEVEKGYLVTGAEEGSLCIVTLMLTGRATPYLHNGVVYVGDEEHYAVPQYGILARSEVGFLLYEEGVEERMPGSRLKTPSLPIWVVCSQGHFGVMFNTNRELLRNYHAERRFELHYYTCGGSQCQLIVDTRQEEPQSNNHSEQDQAAISAFSNIEKLVHTKWQDARIQWIGTTQFI</sequence>
<keyword evidence="2" id="KW-0833">Ubl conjugation pathway</keyword>
<keyword evidence="2" id="KW-0645">Protease</keyword>
<dbReference type="InterPro" id="IPR025257">
    <property type="entry name" value="MINDY-3/4_CD"/>
</dbReference>
<dbReference type="GO" id="GO:0071108">
    <property type="term" value="P:protein K48-linked deubiquitination"/>
    <property type="evidence" value="ECO:0007669"/>
    <property type="project" value="InterPro"/>
</dbReference>
<dbReference type="GO" id="GO:1990380">
    <property type="term" value="F:K48-linked deubiquitinase activity"/>
    <property type="evidence" value="ECO:0007669"/>
    <property type="project" value="UniProtKB-UniRule"/>
</dbReference>
<dbReference type="SMART" id="SM01174">
    <property type="entry name" value="DUF4205"/>
    <property type="match status" value="1"/>
</dbReference>
<evidence type="ECO:0000256" key="3">
    <source>
        <dbReference type="SAM" id="MobiDB-lite"/>
    </source>
</evidence>
<dbReference type="GO" id="GO:0006508">
    <property type="term" value="P:proteolysis"/>
    <property type="evidence" value="ECO:0007669"/>
    <property type="project" value="UniProtKB-KW"/>
</dbReference>
<evidence type="ECO:0000256" key="1">
    <source>
        <dbReference type="ARBA" id="ARBA00011074"/>
    </source>
</evidence>
<gene>
    <name evidence="5" type="ORF">g.37528</name>
</gene>
<dbReference type="EMBL" id="GECU01011102">
    <property type="protein sequence ID" value="JAS96604.1"/>
    <property type="molecule type" value="Transcribed_RNA"/>
</dbReference>
<comment type="similarity">
    <text evidence="1 2">Belongs to the MINDY deubiquitinase family. FAM188 subfamily.</text>
</comment>
<feature type="domain" description="Deubiquitinating enzyme MINDY-3/4 conserved" evidence="4">
    <location>
        <begin position="104"/>
        <end position="449"/>
    </location>
</feature>
<dbReference type="EC" id="3.4.19.12" evidence="2"/>
<accession>A0A1B6JBP8</accession>
<evidence type="ECO:0000256" key="2">
    <source>
        <dbReference type="RuleBase" id="RU367088"/>
    </source>
</evidence>
<proteinExistence type="inferred from homology"/>
<dbReference type="AlphaFoldDB" id="A0A1B6JBP8"/>
<evidence type="ECO:0000313" key="5">
    <source>
        <dbReference type="EMBL" id="JAS96604.1"/>
    </source>
</evidence>
<comment type="catalytic activity">
    <reaction evidence="2">
        <text>Thiol-dependent hydrolysis of ester, thioester, amide, peptide and isopeptide bonds formed by the C-terminal Gly of ubiquitin (a 76-residue protein attached to proteins as an intracellular targeting signal).</text>
        <dbReference type="EC" id="3.4.19.12"/>
    </reaction>
</comment>
<dbReference type="Pfam" id="PF13898">
    <property type="entry name" value="MINDY-3_4_CD"/>
    <property type="match status" value="1"/>
</dbReference>
<organism evidence="5">
    <name type="scientific">Homalodisca liturata</name>
    <dbReference type="NCBI Taxonomy" id="320908"/>
    <lineage>
        <taxon>Eukaryota</taxon>
        <taxon>Metazoa</taxon>
        <taxon>Ecdysozoa</taxon>
        <taxon>Arthropoda</taxon>
        <taxon>Hexapoda</taxon>
        <taxon>Insecta</taxon>
        <taxon>Pterygota</taxon>
        <taxon>Neoptera</taxon>
        <taxon>Paraneoptera</taxon>
        <taxon>Hemiptera</taxon>
        <taxon>Auchenorrhyncha</taxon>
        <taxon>Membracoidea</taxon>
        <taxon>Cicadellidae</taxon>
        <taxon>Cicadellinae</taxon>
        <taxon>Proconiini</taxon>
        <taxon>Homalodisca</taxon>
    </lineage>
</organism>
<comment type="function">
    <text evidence="2">Hydrolase that can remove 'Lys-48'-linked conjugated ubiquitin from proteins.</text>
</comment>